<accession>A0ABP0K084</accession>
<feature type="repeat" description="PPR" evidence="2">
    <location>
        <begin position="135"/>
        <end position="169"/>
    </location>
</feature>
<keyword evidence="5" id="KW-1185">Reference proteome</keyword>
<gene>
    <name evidence="3" type="ORF">CCMP2556_LOCUS13881</name>
    <name evidence="4" type="ORF">CCMP2556_LOCUS36221</name>
</gene>
<organism evidence="3 5">
    <name type="scientific">Durusdinium trenchii</name>
    <dbReference type="NCBI Taxonomy" id="1381693"/>
    <lineage>
        <taxon>Eukaryota</taxon>
        <taxon>Sar</taxon>
        <taxon>Alveolata</taxon>
        <taxon>Dinophyceae</taxon>
        <taxon>Suessiales</taxon>
        <taxon>Symbiodiniaceae</taxon>
        <taxon>Durusdinium</taxon>
    </lineage>
</organism>
<dbReference type="PROSITE" id="PS51375">
    <property type="entry name" value="PPR"/>
    <property type="match status" value="2"/>
</dbReference>
<protein>
    <recommendedName>
        <fullName evidence="6">Pentatricopeptide repeat-containing protein</fullName>
    </recommendedName>
</protein>
<comment type="caution">
    <text evidence="3">The sequence shown here is derived from an EMBL/GenBank/DDBJ whole genome shotgun (WGS) entry which is preliminary data.</text>
</comment>
<name>A0ABP0K084_9DINO</name>
<reference evidence="3 5" key="1">
    <citation type="submission" date="2024-02" db="EMBL/GenBank/DDBJ databases">
        <authorList>
            <person name="Chen Y."/>
            <person name="Shah S."/>
            <person name="Dougan E. K."/>
            <person name="Thang M."/>
            <person name="Chan C."/>
        </authorList>
    </citation>
    <scope>NUCLEOTIDE SEQUENCE [LARGE SCALE GENOMIC DNA]</scope>
</reference>
<dbReference type="PANTHER" id="PTHR47447">
    <property type="entry name" value="OS03G0856100 PROTEIN"/>
    <property type="match status" value="1"/>
</dbReference>
<dbReference type="Pfam" id="PF13041">
    <property type="entry name" value="PPR_2"/>
    <property type="match status" value="1"/>
</dbReference>
<dbReference type="Pfam" id="PF01535">
    <property type="entry name" value="PPR"/>
    <property type="match status" value="1"/>
</dbReference>
<dbReference type="PANTHER" id="PTHR47447:SF26">
    <property type="entry name" value="CHLOROPLAST RNA SPLICING4"/>
    <property type="match status" value="1"/>
</dbReference>
<evidence type="ECO:0000313" key="4">
    <source>
        <dbReference type="EMBL" id="CAK9073554.1"/>
    </source>
</evidence>
<sequence>MRDAAGAEKWMLQMIEQGSVRLGEAFRPAVEAGVRPCTVSFTAVISAFAKIGVPWAAPVWAVTEATGFARGTLEQLGETSPRGVATSKRSIDAWEDYRVSTQKGSLTCLGTGQPETFWALGWAPVADALCTEAADSVVYNSMINACAKAGDIERADHWLERMLQAGVKPDDKTYNSLMHACGRNGNPERAELWYACLESNLTPFDRITFSTIINSCAKAGSVEKASYWIKAGA</sequence>
<dbReference type="EMBL" id="CAXAMN010007002">
    <property type="protein sequence ID" value="CAK9019997.1"/>
    <property type="molecule type" value="Genomic_DNA"/>
</dbReference>
<evidence type="ECO:0000313" key="3">
    <source>
        <dbReference type="EMBL" id="CAK9019997.1"/>
    </source>
</evidence>
<dbReference type="InterPro" id="IPR011990">
    <property type="entry name" value="TPR-like_helical_dom_sf"/>
</dbReference>
<dbReference type="Gene3D" id="1.25.40.10">
    <property type="entry name" value="Tetratricopeptide repeat domain"/>
    <property type="match status" value="1"/>
</dbReference>
<dbReference type="InterPro" id="IPR002885">
    <property type="entry name" value="PPR_rpt"/>
</dbReference>
<evidence type="ECO:0000256" key="1">
    <source>
        <dbReference type="ARBA" id="ARBA00022737"/>
    </source>
</evidence>
<dbReference type="NCBIfam" id="TIGR00756">
    <property type="entry name" value="PPR"/>
    <property type="match status" value="3"/>
</dbReference>
<dbReference type="Proteomes" id="UP001642484">
    <property type="component" value="Unassembled WGS sequence"/>
</dbReference>
<dbReference type="EMBL" id="CAXAMN010022895">
    <property type="protein sequence ID" value="CAK9073554.1"/>
    <property type="molecule type" value="Genomic_DNA"/>
</dbReference>
<evidence type="ECO:0000256" key="2">
    <source>
        <dbReference type="PROSITE-ProRule" id="PRU00708"/>
    </source>
</evidence>
<keyword evidence="1" id="KW-0677">Repeat</keyword>
<evidence type="ECO:0008006" key="6">
    <source>
        <dbReference type="Google" id="ProtNLM"/>
    </source>
</evidence>
<feature type="repeat" description="PPR" evidence="2">
    <location>
        <begin position="170"/>
        <end position="200"/>
    </location>
</feature>
<proteinExistence type="predicted"/>
<evidence type="ECO:0000313" key="5">
    <source>
        <dbReference type="Proteomes" id="UP001642484"/>
    </source>
</evidence>